<evidence type="ECO:0000313" key="4">
    <source>
        <dbReference type="Proteomes" id="UP000216024"/>
    </source>
</evidence>
<feature type="domain" description="Glycosyl transferase family 1" evidence="2">
    <location>
        <begin position="112"/>
        <end position="271"/>
    </location>
</feature>
<keyword evidence="4" id="KW-1185">Reference proteome</keyword>
<evidence type="ECO:0000256" key="1">
    <source>
        <dbReference type="ARBA" id="ARBA00022679"/>
    </source>
</evidence>
<sequence length="438" mass="51940">MDLNEKHFDFVILTPNQQKNSFYYDIVKKFARDTNANLVLLNFESPNWFNKYSPIYRAEDKWTQWLKCCEESCLILCSAKESIKYAKEYYTLNAEHVYFDYWYPSINSKAADSVDPKKEKRIVVITRLSDKHKGSDDILEIFDQDFWGYTLVFIIGLGKIEYKYIKKLEEIKKKYNISYELKYKVTDEEKFNEIKKAELMLFPSYFEGFGYPPVEAQYCGTKCIVYDLPVLRETSKENLIYAKWGDIKDLKKKVKENLNKSYSPEKLKKKIIKIADFHIRAKAIEEVLLRHKLEKKPLKKTTVNVLPKGIYEYTSNSFDFNKKNIVISTHILSEAKEVGISEHKLDRLNNRLFIAGWSYPKAREVSIYVNYKFIGNARLDVPRNDVNRRFNLSNDINLGWVFEAWNLYLSKEIKVCKVIFKFKDRSTIVKNIKLKIYE</sequence>
<evidence type="ECO:0000313" key="3">
    <source>
        <dbReference type="EMBL" id="PAB59147.1"/>
    </source>
</evidence>
<dbReference type="PANTHER" id="PTHR46401:SF2">
    <property type="entry name" value="GLYCOSYLTRANSFERASE WBBK-RELATED"/>
    <property type="match status" value="1"/>
</dbReference>
<dbReference type="Gene3D" id="3.40.50.2000">
    <property type="entry name" value="Glycogen Phosphorylase B"/>
    <property type="match status" value="1"/>
</dbReference>
<dbReference type="Pfam" id="PF00534">
    <property type="entry name" value="Glycos_transf_1"/>
    <property type="match status" value="1"/>
</dbReference>
<comment type="caution">
    <text evidence="3">The sequence shown here is derived from an EMBL/GenBank/DDBJ whole genome shotgun (WGS) entry which is preliminary data.</text>
</comment>
<dbReference type="PANTHER" id="PTHR46401">
    <property type="entry name" value="GLYCOSYLTRANSFERASE WBBK-RELATED"/>
    <property type="match status" value="1"/>
</dbReference>
<protein>
    <recommendedName>
        <fullName evidence="2">Glycosyl transferase family 1 domain-containing protein</fullName>
    </recommendedName>
</protein>
<dbReference type="RefSeq" id="WP_095133877.1">
    <property type="nucleotide sequence ID" value="NZ_NIBG01000009.1"/>
</dbReference>
<organism evidence="3 4">
    <name type="scientific">Anaeromicrobium sediminis</name>
    <dbReference type="NCBI Taxonomy" id="1478221"/>
    <lineage>
        <taxon>Bacteria</taxon>
        <taxon>Bacillati</taxon>
        <taxon>Bacillota</taxon>
        <taxon>Clostridia</taxon>
        <taxon>Peptostreptococcales</taxon>
        <taxon>Thermotaleaceae</taxon>
        <taxon>Anaeromicrobium</taxon>
    </lineage>
</organism>
<dbReference type="EMBL" id="NIBG01000009">
    <property type="protein sequence ID" value="PAB59147.1"/>
    <property type="molecule type" value="Genomic_DNA"/>
</dbReference>
<dbReference type="GO" id="GO:0016757">
    <property type="term" value="F:glycosyltransferase activity"/>
    <property type="evidence" value="ECO:0007669"/>
    <property type="project" value="InterPro"/>
</dbReference>
<reference evidence="3 4" key="1">
    <citation type="submission" date="2017-06" db="EMBL/GenBank/DDBJ databases">
        <title>Draft genome sequence of anaerobic fermentative bacterium Anaeromicrobium sediminis DY2726D isolated from West Pacific Ocean sediments.</title>
        <authorList>
            <person name="Zeng X."/>
        </authorList>
    </citation>
    <scope>NUCLEOTIDE SEQUENCE [LARGE SCALE GENOMIC DNA]</scope>
    <source>
        <strain evidence="3 4">DY2726D</strain>
    </source>
</reference>
<dbReference type="AlphaFoldDB" id="A0A267MI74"/>
<keyword evidence="1" id="KW-0808">Transferase</keyword>
<dbReference type="OrthoDB" id="9797829at2"/>
<name>A0A267MI74_9FIRM</name>
<evidence type="ECO:0000259" key="2">
    <source>
        <dbReference type="Pfam" id="PF00534"/>
    </source>
</evidence>
<dbReference type="Proteomes" id="UP000216024">
    <property type="component" value="Unassembled WGS sequence"/>
</dbReference>
<accession>A0A267MI74</accession>
<dbReference type="InterPro" id="IPR001296">
    <property type="entry name" value="Glyco_trans_1"/>
</dbReference>
<dbReference type="SUPFAM" id="SSF53756">
    <property type="entry name" value="UDP-Glycosyltransferase/glycogen phosphorylase"/>
    <property type="match status" value="1"/>
</dbReference>
<proteinExistence type="predicted"/>
<gene>
    <name evidence="3" type="ORF">CCE28_11555</name>
</gene>